<keyword evidence="4 10" id="KW-0812">Transmembrane</keyword>
<evidence type="ECO:0000313" key="15">
    <source>
        <dbReference type="EMBL" id="SDL05254.1"/>
    </source>
</evidence>
<comment type="similarity">
    <text evidence="10 11">Belongs to the TonB-dependent receptor family.</text>
</comment>
<dbReference type="InterPro" id="IPR039426">
    <property type="entry name" value="TonB-dep_rcpt-like"/>
</dbReference>
<feature type="chain" id="PRO_5011758860" evidence="12">
    <location>
        <begin position="21"/>
        <end position="1059"/>
    </location>
</feature>
<dbReference type="Gene3D" id="2.60.40.1120">
    <property type="entry name" value="Carboxypeptidase-like, regulatory domain"/>
    <property type="match status" value="1"/>
</dbReference>
<dbReference type="RefSeq" id="WP_245706042.1">
    <property type="nucleotide sequence ID" value="NZ_FNFO01000004.1"/>
</dbReference>
<dbReference type="Proteomes" id="UP000198510">
    <property type="component" value="Unassembled WGS sequence"/>
</dbReference>
<proteinExistence type="inferred from homology"/>
<organism evidence="15 16">
    <name type="scientific">Catalinimonas alkaloidigena</name>
    <dbReference type="NCBI Taxonomy" id="1075417"/>
    <lineage>
        <taxon>Bacteria</taxon>
        <taxon>Pseudomonadati</taxon>
        <taxon>Bacteroidota</taxon>
        <taxon>Cytophagia</taxon>
        <taxon>Cytophagales</taxon>
        <taxon>Catalimonadaceae</taxon>
        <taxon>Catalinimonas</taxon>
    </lineage>
</organism>
<dbReference type="SUPFAM" id="SSF56935">
    <property type="entry name" value="Porins"/>
    <property type="match status" value="1"/>
</dbReference>
<evidence type="ECO:0000256" key="12">
    <source>
        <dbReference type="SAM" id="SignalP"/>
    </source>
</evidence>
<protein>
    <submittedName>
        <fullName evidence="15">TonB-linked outer membrane protein, SusC/RagA family</fullName>
    </submittedName>
</protein>
<evidence type="ECO:0000259" key="14">
    <source>
        <dbReference type="Pfam" id="PF07715"/>
    </source>
</evidence>
<keyword evidence="7 10" id="KW-0472">Membrane</keyword>
<dbReference type="PROSITE" id="PS52016">
    <property type="entry name" value="TONB_DEPENDENT_REC_3"/>
    <property type="match status" value="1"/>
</dbReference>
<comment type="subcellular location">
    <subcellularLocation>
        <location evidence="1 10">Cell outer membrane</location>
        <topology evidence="1 10">Multi-pass membrane protein</topology>
    </subcellularLocation>
</comment>
<evidence type="ECO:0000256" key="2">
    <source>
        <dbReference type="ARBA" id="ARBA00022448"/>
    </source>
</evidence>
<dbReference type="PANTHER" id="PTHR30069">
    <property type="entry name" value="TONB-DEPENDENT OUTER MEMBRANE RECEPTOR"/>
    <property type="match status" value="1"/>
</dbReference>
<name>A0A1G9GXD8_9BACT</name>
<evidence type="ECO:0000256" key="1">
    <source>
        <dbReference type="ARBA" id="ARBA00004571"/>
    </source>
</evidence>
<dbReference type="AlphaFoldDB" id="A0A1G9GXD8"/>
<reference evidence="15 16" key="1">
    <citation type="submission" date="2016-10" db="EMBL/GenBank/DDBJ databases">
        <authorList>
            <person name="de Groot N.N."/>
        </authorList>
    </citation>
    <scope>NUCLEOTIDE SEQUENCE [LARGE SCALE GENOMIC DNA]</scope>
    <source>
        <strain evidence="15 16">DSM 25186</strain>
    </source>
</reference>
<keyword evidence="5 12" id="KW-0732">Signal</keyword>
<dbReference type="NCBIfam" id="TIGR04056">
    <property type="entry name" value="OMP_RagA_SusC"/>
    <property type="match status" value="1"/>
</dbReference>
<evidence type="ECO:0000256" key="4">
    <source>
        <dbReference type="ARBA" id="ARBA00022692"/>
    </source>
</evidence>
<dbReference type="Pfam" id="PF13715">
    <property type="entry name" value="CarbopepD_reg_2"/>
    <property type="match status" value="1"/>
</dbReference>
<evidence type="ECO:0000256" key="11">
    <source>
        <dbReference type="RuleBase" id="RU003357"/>
    </source>
</evidence>
<dbReference type="InterPro" id="IPR023997">
    <property type="entry name" value="TonB-dep_OMP_SusC/RagA_CS"/>
</dbReference>
<keyword evidence="8" id="KW-0675">Receptor</keyword>
<dbReference type="NCBIfam" id="TIGR04057">
    <property type="entry name" value="SusC_RagA_signa"/>
    <property type="match status" value="1"/>
</dbReference>
<evidence type="ECO:0000256" key="8">
    <source>
        <dbReference type="ARBA" id="ARBA00023170"/>
    </source>
</evidence>
<feature type="domain" description="TonB-dependent receptor plug" evidence="14">
    <location>
        <begin position="118"/>
        <end position="241"/>
    </location>
</feature>
<accession>A0A1G9GXD8</accession>
<dbReference type="Pfam" id="PF07715">
    <property type="entry name" value="Plug"/>
    <property type="match status" value="1"/>
</dbReference>
<evidence type="ECO:0000256" key="10">
    <source>
        <dbReference type="PROSITE-ProRule" id="PRU01360"/>
    </source>
</evidence>
<feature type="signal peptide" evidence="12">
    <location>
        <begin position="1"/>
        <end position="20"/>
    </location>
</feature>
<evidence type="ECO:0000256" key="9">
    <source>
        <dbReference type="ARBA" id="ARBA00023237"/>
    </source>
</evidence>
<evidence type="ECO:0000259" key="13">
    <source>
        <dbReference type="Pfam" id="PF00593"/>
    </source>
</evidence>
<evidence type="ECO:0000256" key="5">
    <source>
        <dbReference type="ARBA" id="ARBA00022729"/>
    </source>
</evidence>
<dbReference type="Gene3D" id="2.40.170.20">
    <property type="entry name" value="TonB-dependent receptor, beta-barrel domain"/>
    <property type="match status" value="1"/>
</dbReference>
<dbReference type="Gene3D" id="2.170.130.10">
    <property type="entry name" value="TonB-dependent receptor, plug domain"/>
    <property type="match status" value="1"/>
</dbReference>
<dbReference type="GO" id="GO:0009279">
    <property type="term" value="C:cell outer membrane"/>
    <property type="evidence" value="ECO:0007669"/>
    <property type="project" value="UniProtKB-SubCell"/>
</dbReference>
<sequence>MRKLLLAFLSLSLFIGEGWAQKTVSGRVTSEADGVALPGVNVLVKGTTAGTITDYDGKYQLEVPSSATTLVFSFIGMTSQEVELGNRSVVDVVMSEDAKQLSEVVVTALGIEREEKALGYAVQEIDGSALTTVKETNVVNSLAGRVAGVQIKGSPGNMGGSASINIRGIRSVSGNNQPLFIIDGTPISNDNFNSDDTQGADGGRDYGNAAQDINPDDIANISVLKGPSATALYGSRAANGVILITTKSGKNKKGIGVSLNSTTTFESVMALPEFQNEYGGGYKQEFDTYNGQPIVNYAADESWGPRMDGTPVRQWYSWFEDDPDYGQLTPFVAHPNNVRDFFETGITSSNNIAITGSTDNTSMRLSYTRLDQKGVIPNSTMARNTVAFSGESKLTDKLTVGVKANYVGNSAKGRPGTGYGADAGNVVTSFRQWFQRQIDIDKLKNYETPDGLDRTWNINSPNNLDPLYWENPYWVLNKSYETDSRERLFGNIYASYQLLPSLKVTGWARTDFYTDRRDDRIASGSIPQDMYQEDVRQVREDNFEFLAQYNTNFGDNFSLGVNLGANSRRNTYQRNYNRTVGGLSVPNYFNIGASIDRPEITDYSEEKRVNSLYGSANLGFYNVVFVEASLRNDWSSSLPPENNSYLYPSASVSFAFSELLPSSSVFSFGKVRAGWAQVGTDTDPYRVYNTYTPSDNYGSLPAFAQPNTLNNRDLKPEQSTSYELGLDTRFFNGRIGLDLTYYNNISINQIIPLAVSGTSGYDEAIINAGEIRNNGIEVMLSGTPIQGAFTWDIGLNWARNRNEIVELADGLDNILLYSWGVTLNARKGEPYGVLVGDAIKRDAQGRKLVDGEGNYVRETNKVYGSVLADYTGGITNTFTYKGFHMNVLIDFQKGGKFYSVSNRYGTYSGLLIETVGNNALGNPMRDPVLVDEDTGEPLPNSGGILADGVLEDGTPNTTYVDAQNYWKNLRNYREEFTYDASFAKLRQLNFGYTFPKSMYKSLPFQSISLDFVGRHLAILWKKAPNVDPETALGSGNIQGFENGQLPSVRSMGFNLKVTL</sequence>
<dbReference type="EMBL" id="FNFO01000004">
    <property type="protein sequence ID" value="SDL05254.1"/>
    <property type="molecule type" value="Genomic_DNA"/>
</dbReference>
<dbReference type="InterPro" id="IPR023996">
    <property type="entry name" value="TonB-dep_OMP_SusC/RagA"/>
</dbReference>
<evidence type="ECO:0000313" key="16">
    <source>
        <dbReference type="Proteomes" id="UP000198510"/>
    </source>
</evidence>
<evidence type="ECO:0000256" key="6">
    <source>
        <dbReference type="ARBA" id="ARBA00023077"/>
    </source>
</evidence>
<keyword evidence="3 10" id="KW-1134">Transmembrane beta strand</keyword>
<dbReference type="InterPro" id="IPR036942">
    <property type="entry name" value="Beta-barrel_TonB_sf"/>
</dbReference>
<dbReference type="InterPro" id="IPR000531">
    <property type="entry name" value="Beta-barrel_TonB"/>
</dbReference>
<dbReference type="InterPro" id="IPR012910">
    <property type="entry name" value="Plug_dom"/>
</dbReference>
<dbReference type="InterPro" id="IPR037066">
    <property type="entry name" value="Plug_dom_sf"/>
</dbReference>
<dbReference type="STRING" id="1075417.SAMN05421823_104245"/>
<feature type="domain" description="TonB-dependent receptor-like beta-barrel" evidence="13">
    <location>
        <begin position="450"/>
        <end position="907"/>
    </location>
</feature>
<keyword evidence="6 11" id="KW-0798">TonB box</keyword>
<dbReference type="InterPro" id="IPR008969">
    <property type="entry name" value="CarboxyPept-like_regulatory"/>
</dbReference>
<keyword evidence="9 10" id="KW-0998">Cell outer membrane</keyword>
<dbReference type="GO" id="GO:0015344">
    <property type="term" value="F:siderophore uptake transmembrane transporter activity"/>
    <property type="evidence" value="ECO:0007669"/>
    <property type="project" value="TreeGrafter"/>
</dbReference>
<evidence type="ECO:0000256" key="7">
    <source>
        <dbReference type="ARBA" id="ARBA00023136"/>
    </source>
</evidence>
<dbReference type="SUPFAM" id="SSF49464">
    <property type="entry name" value="Carboxypeptidase regulatory domain-like"/>
    <property type="match status" value="1"/>
</dbReference>
<evidence type="ECO:0000256" key="3">
    <source>
        <dbReference type="ARBA" id="ARBA00022452"/>
    </source>
</evidence>
<dbReference type="PANTHER" id="PTHR30069:SF29">
    <property type="entry name" value="HEMOGLOBIN AND HEMOGLOBIN-HAPTOGLOBIN-BINDING PROTEIN 1-RELATED"/>
    <property type="match status" value="1"/>
</dbReference>
<gene>
    <name evidence="15" type="ORF">SAMN05421823_104245</name>
</gene>
<keyword evidence="16" id="KW-1185">Reference proteome</keyword>
<keyword evidence="2 10" id="KW-0813">Transport</keyword>
<dbReference type="Pfam" id="PF00593">
    <property type="entry name" value="TonB_dep_Rec_b-barrel"/>
    <property type="match status" value="1"/>
</dbReference>
<dbReference type="GO" id="GO:0044718">
    <property type="term" value="P:siderophore transmembrane transport"/>
    <property type="evidence" value="ECO:0007669"/>
    <property type="project" value="TreeGrafter"/>
</dbReference>